<evidence type="ECO:0008006" key="7">
    <source>
        <dbReference type="Google" id="ProtNLM"/>
    </source>
</evidence>
<dbReference type="PROSITE" id="PS50005">
    <property type="entry name" value="TPR"/>
    <property type="match status" value="2"/>
</dbReference>
<organism evidence="5 6">
    <name type="scientific">Bacteroides faecalis</name>
    <dbReference type="NCBI Taxonomy" id="2447885"/>
    <lineage>
        <taxon>Bacteria</taxon>
        <taxon>Pseudomonadati</taxon>
        <taxon>Bacteroidota</taxon>
        <taxon>Bacteroidia</taxon>
        <taxon>Bacteroidales</taxon>
        <taxon>Bacteroidaceae</taxon>
        <taxon>Bacteroides</taxon>
    </lineage>
</organism>
<proteinExistence type="predicted"/>
<evidence type="ECO:0000256" key="2">
    <source>
        <dbReference type="ARBA" id="ARBA00022803"/>
    </source>
</evidence>
<dbReference type="EMBL" id="BHWB01000005">
    <property type="protein sequence ID" value="GCB35271.1"/>
    <property type="molecule type" value="Genomic_DNA"/>
</dbReference>
<dbReference type="Gene3D" id="1.25.40.10">
    <property type="entry name" value="Tetratricopeptide repeat domain"/>
    <property type="match status" value="2"/>
</dbReference>
<dbReference type="AlphaFoldDB" id="A0A401LUX0"/>
<evidence type="ECO:0000313" key="6">
    <source>
        <dbReference type="Proteomes" id="UP000288079"/>
    </source>
</evidence>
<dbReference type="SUPFAM" id="SSF48452">
    <property type="entry name" value="TPR-like"/>
    <property type="match status" value="2"/>
</dbReference>
<keyword evidence="4" id="KW-0175">Coiled coil</keyword>
<dbReference type="InterPro" id="IPR011990">
    <property type="entry name" value="TPR-like_helical_dom_sf"/>
</dbReference>
<dbReference type="OrthoDB" id="571425at2"/>
<dbReference type="RefSeq" id="WP_125041222.1">
    <property type="nucleotide sequence ID" value="NZ_BHWB01000005.1"/>
</dbReference>
<keyword evidence="2 3" id="KW-0802">TPR repeat</keyword>
<gene>
    <name evidence="5" type="ORF">KGMB02408_22160</name>
</gene>
<sequence>MSAPFIVRVFLASSEELKQDREAVTLLIQRLNDVYDGKIIFKLEIWEHFDNGYNGIPSQDRYDEKVKTSQLFIALFHRKAGRYTIEELYEARKTQQKQGFPNIYVFQKSLNEGEEEERRLRKLKAIIGKRYNYYIPPAYNHSSQLCLDVNMSAQRLLKALQNKEGNRLLPYLDGTSDMEIRESSIMLGNTCIGDVEHLSFSANNSEVIKLKKIQSECRESLSKVNNEILELQNKIEEKVTRLSKYESIEHPGSPKDDFKEEWEDAKDYIEMLTLRLTEKQQKQKHLLNQINQAQEDLEQQNKLLLNIVYQLNKLSAETSSLRLQKVAFLLEHGDDKEVARILNVDDINKEGDHHLDKYKQAKLVLEDARNLLKNNVEELLLCAKSRLIDRSNPNRFREACIIRERAIQVAKGCLSGEESAYLIYKYARFLDKNNRFEKALDFYNEAIELYLSLPENKYLQTFHLDFINLLPPSPNLSLIARSFNLVGNLYNRSGQYQDAEASYQKALLLYTVLSNHYPESDYDHYIFLVKSNLSVLYYQNNKKEEGEKLNQEIRDKYESLCEDKRKRYKADIAMAWMNLGCFYKNDTRKHRRARVFIYYALRVYRELEELNAGKYTSNIAQCLYNLGDLCAENGWTDSESLLLESLEIRKGLADRKPEIYLPELANTYLTLGKLYWYQAEKIAEKMETVSPLSEDSINAAKEKYNERISSAIKMYEYTLRSYFDIETEILRDSDKCYTAYTAKIAYLYFYLGKLYMDIKQTQKAFEAYNQSLEKFNMLANQNMAYKHMIQIIKGNLQNKS</sequence>
<comment type="caution">
    <text evidence="5">The sequence shown here is derived from an EMBL/GenBank/DDBJ whole genome shotgun (WGS) entry which is preliminary data.</text>
</comment>
<dbReference type="Pfam" id="PF13181">
    <property type="entry name" value="TPR_8"/>
    <property type="match status" value="2"/>
</dbReference>
<dbReference type="Proteomes" id="UP000288079">
    <property type="component" value="Unassembled WGS sequence"/>
</dbReference>
<feature type="repeat" description="TPR" evidence="3">
    <location>
        <begin position="745"/>
        <end position="778"/>
    </location>
</feature>
<evidence type="ECO:0000256" key="3">
    <source>
        <dbReference type="PROSITE-ProRule" id="PRU00339"/>
    </source>
</evidence>
<keyword evidence="6" id="KW-1185">Reference proteome</keyword>
<evidence type="ECO:0000256" key="4">
    <source>
        <dbReference type="SAM" id="Coils"/>
    </source>
</evidence>
<dbReference type="InterPro" id="IPR019734">
    <property type="entry name" value="TPR_rpt"/>
</dbReference>
<feature type="coiled-coil region" evidence="4">
    <location>
        <begin position="214"/>
        <end position="248"/>
    </location>
</feature>
<protein>
    <recommendedName>
        <fullName evidence="7">Tetratricopeptide repeat protein</fullName>
    </recommendedName>
</protein>
<name>A0A401LUX0_9BACE</name>
<accession>A0A401LUX0</accession>
<dbReference type="PANTHER" id="PTHR45641:SF19">
    <property type="entry name" value="NEPHROCYSTIN-3"/>
    <property type="match status" value="1"/>
</dbReference>
<evidence type="ECO:0000256" key="1">
    <source>
        <dbReference type="ARBA" id="ARBA00022737"/>
    </source>
</evidence>
<evidence type="ECO:0000313" key="5">
    <source>
        <dbReference type="EMBL" id="GCB35271.1"/>
    </source>
</evidence>
<dbReference type="SMART" id="SM00028">
    <property type="entry name" value="TPR"/>
    <property type="match status" value="3"/>
</dbReference>
<keyword evidence="1" id="KW-0677">Repeat</keyword>
<feature type="coiled-coil region" evidence="4">
    <location>
        <begin position="276"/>
        <end position="307"/>
    </location>
</feature>
<dbReference type="PANTHER" id="PTHR45641">
    <property type="entry name" value="TETRATRICOPEPTIDE REPEAT PROTEIN (AFU_ORTHOLOGUE AFUA_6G03870)"/>
    <property type="match status" value="1"/>
</dbReference>
<feature type="repeat" description="TPR" evidence="3">
    <location>
        <begin position="480"/>
        <end position="513"/>
    </location>
</feature>
<reference evidence="5 6" key="1">
    <citation type="submission" date="2018-10" db="EMBL/GenBank/DDBJ databases">
        <title>Draft Genome Sequence of Bacteroides sp. KCTC 15687.</title>
        <authorList>
            <person name="Yu S.Y."/>
            <person name="Kim J.S."/>
            <person name="Oh B.S."/>
            <person name="Park S.H."/>
            <person name="Kang S.W."/>
            <person name="Park J.E."/>
            <person name="Choi S.H."/>
            <person name="Han K.I."/>
            <person name="Lee K.C."/>
            <person name="Eom M.K."/>
            <person name="Suh M.K."/>
            <person name="Lee D.H."/>
            <person name="Yoon H."/>
            <person name="Kim B."/>
            <person name="Yang S.J."/>
            <person name="Lee J.S."/>
            <person name="Lee J.H."/>
        </authorList>
    </citation>
    <scope>NUCLEOTIDE SEQUENCE [LARGE SCALE GENOMIC DNA]</scope>
    <source>
        <strain evidence="5 6">KCTC 15687</strain>
    </source>
</reference>